<evidence type="ECO:0000313" key="2">
    <source>
        <dbReference type="Proteomes" id="UP001500929"/>
    </source>
</evidence>
<accession>A0ABN3DG92</accession>
<name>A0ABN3DG92_9MICO</name>
<protein>
    <recommendedName>
        <fullName evidence="3">Deoxynucleoside monophosphate kinase</fullName>
    </recommendedName>
</protein>
<dbReference type="SUPFAM" id="SSF52540">
    <property type="entry name" value="P-loop containing nucleoside triphosphate hydrolases"/>
    <property type="match status" value="1"/>
</dbReference>
<keyword evidence="2" id="KW-1185">Reference proteome</keyword>
<organism evidence="1 2">
    <name type="scientific">Herbiconiux moechotypicola</name>
    <dbReference type="NCBI Taxonomy" id="637393"/>
    <lineage>
        <taxon>Bacteria</taxon>
        <taxon>Bacillati</taxon>
        <taxon>Actinomycetota</taxon>
        <taxon>Actinomycetes</taxon>
        <taxon>Micrococcales</taxon>
        <taxon>Microbacteriaceae</taxon>
        <taxon>Herbiconiux</taxon>
    </lineage>
</organism>
<dbReference type="EMBL" id="BAAAQY010000003">
    <property type="protein sequence ID" value="GAA2230353.1"/>
    <property type="molecule type" value="Genomic_DNA"/>
</dbReference>
<dbReference type="Proteomes" id="UP001500929">
    <property type="component" value="Unassembled WGS sequence"/>
</dbReference>
<sequence length="213" mass="23329">MTAPALIGLIGKKRSGKDTFADALVAEGGFVKIAFADPLKEAALALDPIVGRPAIPAPEGGILTPGHDVRLSEVIDALGWERAKDYVPEVRRTLQRLGTEAIRALDDGFWIRAAMRRVDATRSLLRLRLNTSDSREATRPRPVVVTDCRFPNEADAIRERGGQIIRVTRPGVESTDPHPSEVALDSYAEDYHVLNDGTIADLHERARPWLGNP</sequence>
<evidence type="ECO:0008006" key="3">
    <source>
        <dbReference type="Google" id="ProtNLM"/>
    </source>
</evidence>
<gene>
    <name evidence="1" type="ORF">GCM10009851_13900</name>
</gene>
<evidence type="ECO:0000313" key="1">
    <source>
        <dbReference type="EMBL" id="GAA2230353.1"/>
    </source>
</evidence>
<dbReference type="Pfam" id="PF21448">
    <property type="entry name" value="DNMK"/>
    <property type="match status" value="2"/>
</dbReference>
<proteinExistence type="predicted"/>
<dbReference type="InterPro" id="IPR027417">
    <property type="entry name" value="P-loop_NTPase"/>
</dbReference>
<reference evidence="1 2" key="1">
    <citation type="journal article" date="2019" name="Int. J. Syst. Evol. Microbiol.">
        <title>The Global Catalogue of Microorganisms (GCM) 10K type strain sequencing project: providing services to taxonomists for standard genome sequencing and annotation.</title>
        <authorList>
            <consortium name="The Broad Institute Genomics Platform"/>
            <consortium name="The Broad Institute Genome Sequencing Center for Infectious Disease"/>
            <person name="Wu L."/>
            <person name="Ma J."/>
        </authorList>
    </citation>
    <scope>NUCLEOTIDE SEQUENCE [LARGE SCALE GENOMIC DNA]</scope>
    <source>
        <strain evidence="1 2">JCM 16117</strain>
    </source>
</reference>
<dbReference type="RefSeq" id="WP_259478887.1">
    <property type="nucleotide sequence ID" value="NZ_BAAAQY010000003.1"/>
</dbReference>
<dbReference type="Gene3D" id="3.40.50.300">
    <property type="entry name" value="P-loop containing nucleotide triphosphate hydrolases"/>
    <property type="match status" value="2"/>
</dbReference>
<dbReference type="InterPro" id="IPR048444">
    <property type="entry name" value="DNMK"/>
</dbReference>
<comment type="caution">
    <text evidence="1">The sequence shown here is derived from an EMBL/GenBank/DDBJ whole genome shotgun (WGS) entry which is preliminary data.</text>
</comment>